<name>A0A7S1N9U1_9EUGL</name>
<dbReference type="InterPro" id="IPR036075">
    <property type="entry name" value="ARMT-1-like_metal-bd_sf"/>
</dbReference>
<dbReference type="EMBL" id="HBGA01047654">
    <property type="protein sequence ID" value="CAD9006384.1"/>
    <property type="molecule type" value="Transcribed_RNA"/>
</dbReference>
<evidence type="ECO:0000313" key="9">
    <source>
        <dbReference type="EMBL" id="CAD9006384.1"/>
    </source>
</evidence>
<evidence type="ECO:0000256" key="5">
    <source>
        <dbReference type="ARBA" id="ARBA00023211"/>
    </source>
</evidence>
<keyword evidence="5 7" id="KW-0464">Manganese</keyword>
<dbReference type="InterPro" id="IPR002791">
    <property type="entry name" value="ARMT1-like_metal-bd"/>
</dbReference>
<evidence type="ECO:0000256" key="3">
    <source>
        <dbReference type="ARBA" id="ARBA00022723"/>
    </source>
</evidence>
<comment type="similarity">
    <text evidence="2 7">Belongs to the damage-control phosphatase family. Sugar phosphate phosphatase III subfamily.</text>
</comment>
<comment type="function">
    <text evidence="7">Metal-dependent phosphatase that shows phosphatase activity against several substrates, including fructose-1-phosphate and fructose-6-phosphate. Its preference for fructose-1-phosphate, a strong glycating agent that causes DNA damage rather than a canonical yeast metabolite, suggests a damage-control function in hexose phosphate metabolism.</text>
</comment>
<evidence type="ECO:0000256" key="6">
    <source>
        <dbReference type="ARBA" id="ARBA00048809"/>
    </source>
</evidence>
<reference evidence="9" key="1">
    <citation type="submission" date="2021-01" db="EMBL/GenBank/DDBJ databases">
        <authorList>
            <person name="Corre E."/>
            <person name="Pelletier E."/>
            <person name="Niang G."/>
            <person name="Scheremetjew M."/>
            <person name="Finn R."/>
            <person name="Kale V."/>
            <person name="Holt S."/>
            <person name="Cochrane G."/>
            <person name="Meng A."/>
            <person name="Brown T."/>
            <person name="Cohen L."/>
        </authorList>
    </citation>
    <scope>NUCLEOTIDE SEQUENCE</scope>
    <source>
        <strain evidence="9">NIES-381</strain>
    </source>
</reference>
<dbReference type="GO" id="GO:0016791">
    <property type="term" value="F:phosphatase activity"/>
    <property type="evidence" value="ECO:0007669"/>
    <property type="project" value="TreeGrafter"/>
</dbReference>
<comment type="catalytic activity">
    <reaction evidence="1 7">
        <text>beta-D-fructose 1-phosphate + H2O = D-fructose + phosphate</text>
        <dbReference type="Rhea" id="RHEA:35603"/>
        <dbReference type="ChEBI" id="CHEBI:15377"/>
        <dbReference type="ChEBI" id="CHEBI:37721"/>
        <dbReference type="ChEBI" id="CHEBI:43474"/>
        <dbReference type="ChEBI" id="CHEBI:138881"/>
    </reaction>
</comment>
<evidence type="ECO:0000256" key="1">
    <source>
        <dbReference type="ARBA" id="ARBA00001326"/>
    </source>
</evidence>
<organism evidence="9">
    <name type="scientific">Eutreptiella gymnastica</name>
    <dbReference type="NCBI Taxonomy" id="73025"/>
    <lineage>
        <taxon>Eukaryota</taxon>
        <taxon>Discoba</taxon>
        <taxon>Euglenozoa</taxon>
        <taxon>Euglenida</taxon>
        <taxon>Spirocuta</taxon>
        <taxon>Euglenophyceae</taxon>
        <taxon>Eutreptiales</taxon>
        <taxon>Eutreptiaceae</taxon>
        <taxon>Eutreptiella</taxon>
    </lineage>
</organism>
<evidence type="ECO:0000259" key="8">
    <source>
        <dbReference type="Pfam" id="PF01937"/>
    </source>
</evidence>
<proteinExistence type="inferred from homology"/>
<evidence type="ECO:0000256" key="4">
    <source>
        <dbReference type="ARBA" id="ARBA00022801"/>
    </source>
</evidence>
<dbReference type="EC" id="3.1.3.-" evidence="7"/>
<dbReference type="InterPro" id="IPR039763">
    <property type="entry name" value="ARMT1"/>
</dbReference>
<dbReference type="Pfam" id="PF01937">
    <property type="entry name" value="ARMT1-like_dom"/>
    <property type="match status" value="1"/>
</dbReference>
<dbReference type="SUPFAM" id="SSF111321">
    <property type="entry name" value="AF1104-like"/>
    <property type="match status" value="1"/>
</dbReference>
<feature type="domain" description="Damage-control phosphatase ARMT1-like metal-binding" evidence="8">
    <location>
        <begin position="101"/>
        <end position="463"/>
    </location>
</feature>
<evidence type="ECO:0000256" key="2">
    <source>
        <dbReference type="ARBA" id="ARBA00009519"/>
    </source>
</evidence>
<comment type="catalytic activity">
    <reaction evidence="6 7">
        <text>beta-D-fructose 6-phosphate = dihydroxyacetone + D-glyceraldehyde 3-phosphate</text>
        <dbReference type="Rhea" id="RHEA:28002"/>
        <dbReference type="ChEBI" id="CHEBI:16016"/>
        <dbReference type="ChEBI" id="CHEBI:57634"/>
        <dbReference type="ChEBI" id="CHEBI:59776"/>
    </reaction>
</comment>
<dbReference type="Gene3D" id="1.20.930.60">
    <property type="match status" value="1"/>
</dbReference>
<protein>
    <recommendedName>
        <fullName evidence="7">Sugar phosphate phosphatase</fullName>
        <ecNumber evidence="7">3.1.3.-</ecNumber>
    </recommendedName>
</protein>
<dbReference type="GO" id="GO:0005634">
    <property type="term" value="C:nucleus"/>
    <property type="evidence" value="ECO:0007669"/>
    <property type="project" value="TreeGrafter"/>
</dbReference>
<gene>
    <name evidence="9" type="ORF">EGYM00392_LOCUS17474</name>
</gene>
<comment type="domain">
    <text evidence="7">Subfamily III proteins have a conserved RTxK motif about 40-50 residues from the C-terminus; the threonine may be replaced by serine or cysteine.</text>
</comment>
<dbReference type="PANTHER" id="PTHR12260">
    <property type="entry name" value="DAMAGE-CONTROL PHOSPHATASE ARMT1"/>
    <property type="match status" value="1"/>
</dbReference>
<dbReference type="GO" id="GO:0006974">
    <property type="term" value="P:DNA damage response"/>
    <property type="evidence" value="ECO:0007669"/>
    <property type="project" value="TreeGrafter"/>
</dbReference>
<dbReference type="AlphaFoldDB" id="A0A7S1N9U1"/>
<dbReference type="GO" id="GO:0046872">
    <property type="term" value="F:metal ion binding"/>
    <property type="evidence" value="ECO:0007669"/>
    <property type="project" value="UniProtKB-UniRule"/>
</dbReference>
<sequence length="490" mass="55082">MAPVAPAAGLAFESQGPAAPGTFQWQPLFALAVAFTTFVLRHRHEFSGARVPQGSTSYGTDGLALMTVTSEISVDTGVAPDTRPPLQIFGEDESVFCYMTLVQRMPVIARDIIRDNAWLTEAQAAAVEEIAKELEDGGRGICRPVARLEADGNDPNQATAYERALIAPFREYIGKQWRETPWLHGEIFFYHRILEAIDWWSHQKDHFEVPKMKSLELAKESMLLLTNAIASSPCPEAEKDAALLKLIHSCLWGNKVDLCLFKVDDFSEEGVKEKDKGSNIMTDNAPEIVAHLKALQGKGQVDFILDNFGYELFTDLVLTYFILEYNYTENVVLHCKEYPYYVSDALEKDVVFLLDHLCELGDESAKTVGQRLKDLHAQGRLSWTSHPFWMAPSEFVDMPSDVRSTLAKSDLVFVKGDLNYRRLVGDRHWPYTTPFEQTVNYFPAPLCSLRTNKSEVLVGVTDESLKAVQSQDPEKWLVSGNFGVVSFWKP</sequence>
<dbReference type="PANTHER" id="PTHR12260:SF6">
    <property type="entry name" value="DAMAGE-CONTROL PHOSPHATASE ARMT1"/>
    <property type="match status" value="1"/>
</dbReference>
<accession>A0A7S1N9U1</accession>
<comment type="cofactor">
    <cofactor evidence="7">
        <name>Mn(2+)</name>
        <dbReference type="ChEBI" id="CHEBI:29035"/>
    </cofactor>
    <cofactor evidence="7">
        <name>Ni(2+)</name>
        <dbReference type="ChEBI" id="CHEBI:49786"/>
    </cofactor>
</comment>
<evidence type="ECO:0000256" key="7">
    <source>
        <dbReference type="RuleBase" id="RU367030"/>
    </source>
</evidence>
<keyword evidence="4 7" id="KW-0378">Hydrolase</keyword>
<keyword evidence="3 7" id="KW-0479">Metal-binding</keyword>
<dbReference type="Gene3D" id="3.40.50.10880">
    <property type="entry name" value="Uncharacterised protein PF01937, DUF89, domain 3"/>
    <property type="match status" value="1"/>
</dbReference>